<feature type="compositionally biased region" description="Polar residues" evidence="1">
    <location>
        <begin position="153"/>
        <end position="169"/>
    </location>
</feature>
<evidence type="ECO:0000313" key="2">
    <source>
        <dbReference type="EMBL" id="KAG7304675.1"/>
    </source>
</evidence>
<dbReference type="EMBL" id="JAHIBW010000014">
    <property type="protein sequence ID" value="KAG7304675.1"/>
    <property type="molecule type" value="Genomic_DNA"/>
</dbReference>
<evidence type="ECO:0000313" key="3">
    <source>
        <dbReference type="Proteomes" id="UP000823941"/>
    </source>
</evidence>
<feature type="compositionally biased region" description="Basic and acidic residues" evidence="1">
    <location>
        <begin position="19"/>
        <end position="31"/>
    </location>
</feature>
<sequence length="288" mass="31286">MFLKPVQLFEGEEDTVDIEPSRETSPKDKKSSPKPTEVLLKDLQTTVHQAKSKIGDLQVDTHTRSESKQPGDEAAGMMEGLLDLGIAGFKKGLRFTGLSDDHAQDKDKSPSGKDKSNESSPPPRGEREGGHYQALSNGGHKEDPPSNGAPPLTKQQRVTSQDSVVISTQPKRSLPPSPLPARSPPAPPAVPAAPAEPPDSPEPQYEEAADLSTSIAKLRSLLRQRADAESSTSEESIWWEGAEETRGRTLHHNSKPVDTASLADEYDMNSERTTTSPQSSNNMQRLDR</sequence>
<evidence type="ECO:0000256" key="1">
    <source>
        <dbReference type="SAM" id="MobiDB-lite"/>
    </source>
</evidence>
<organism evidence="2 3">
    <name type="scientific">Plutella xylostella</name>
    <name type="common">Diamondback moth</name>
    <name type="synonym">Plutella maculipennis</name>
    <dbReference type="NCBI Taxonomy" id="51655"/>
    <lineage>
        <taxon>Eukaryota</taxon>
        <taxon>Metazoa</taxon>
        <taxon>Ecdysozoa</taxon>
        <taxon>Arthropoda</taxon>
        <taxon>Hexapoda</taxon>
        <taxon>Insecta</taxon>
        <taxon>Pterygota</taxon>
        <taxon>Neoptera</taxon>
        <taxon>Endopterygota</taxon>
        <taxon>Lepidoptera</taxon>
        <taxon>Glossata</taxon>
        <taxon>Ditrysia</taxon>
        <taxon>Yponomeutoidea</taxon>
        <taxon>Plutellidae</taxon>
        <taxon>Plutella</taxon>
    </lineage>
</organism>
<feature type="compositionally biased region" description="Low complexity" evidence="1">
    <location>
        <begin position="229"/>
        <end position="240"/>
    </location>
</feature>
<reference evidence="2 3" key="1">
    <citation type="submission" date="2021-06" db="EMBL/GenBank/DDBJ databases">
        <title>A haploid diamondback moth (Plutella xylostella L.) genome assembly resolves 31 chromosomes and identifies a diamide resistance mutation.</title>
        <authorList>
            <person name="Ward C.M."/>
            <person name="Perry K.D."/>
            <person name="Baker G."/>
            <person name="Powis K."/>
            <person name="Heckel D.G."/>
            <person name="Baxter S.W."/>
        </authorList>
    </citation>
    <scope>NUCLEOTIDE SEQUENCE [LARGE SCALE GENOMIC DNA]</scope>
    <source>
        <strain evidence="2 3">LV</strain>
        <tissue evidence="2">Single pupa</tissue>
    </source>
</reference>
<feature type="region of interest" description="Disordered" evidence="1">
    <location>
        <begin position="97"/>
        <end position="288"/>
    </location>
</feature>
<proteinExistence type="predicted"/>
<dbReference type="Proteomes" id="UP000823941">
    <property type="component" value="Chromosome 14"/>
</dbReference>
<feature type="compositionally biased region" description="Pro residues" evidence="1">
    <location>
        <begin position="173"/>
        <end position="201"/>
    </location>
</feature>
<feature type="compositionally biased region" description="Basic and acidic residues" evidence="1">
    <location>
        <begin position="99"/>
        <end position="117"/>
    </location>
</feature>
<gene>
    <name evidence="2" type="ORF">JYU34_010021</name>
</gene>
<feature type="compositionally biased region" description="Basic and acidic residues" evidence="1">
    <location>
        <begin position="59"/>
        <end position="71"/>
    </location>
</feature>
<protein>
    <submittedName>
        <fullName evidence="2">Uncharacterized protein</fullName>
    </submittedName>
</protein>
<feature type="compositionally biased region" description="Polar residues" evidence="1">
    <location>
        <begin position="271"/>
        <end position="288"/>
    </location>
</feature>
<feature type="region of interest" description="Disordered" evidence="1">
    <location>
        <begin position="1"/>
        <end position="76"/>
    </location>
</feature>
<comment type="caution">
    <text evidence="2">The sequence shown here is derived from an EMBL/GenBank/DDBJ whole genome shotgun (WGS) entry which is preliminary data.</text>
</comment>
<name>A0ABQ7QHH3_PLUXY</name>
<keyword evidence="3" id="KW-1185">Reference proteome</keyword>
<accession>A0ABQ7QHH3</accession>